<keyword evidence="1" id="KW-0732">Signal</keyword>
<proteinExistence type="predicted"/>
<reference evidence="3" key="1">
    <citation type="submission" date="2018-02" db="EMBL/GenBank/DDBJ databases">
        <authorList>
            <person name="Seth-Smith MB H."/>
            <person name="Seth-Smith H."/>
        </authorList>
    </citation>
    <scope>NUCLEOTIDE SEQUENCE [LARGE SCALE GENOMIC DNA]</scope>
</reference>
<evidence type="ECO:0000313" key="3">
    <source>
        <dbReference type="Proteomes" id="UP000269998"/>
    </source>
</evidence>
<dbReference type="KEGG" id="mbai:MB901379_01363"/>
<evidence type="ECO:0000256" key="1">
    <source>
        <dbReference type="SAM" id="SignalP"/>
    </source>
</evidence>
<dbReference type="Proteomes" id="UP000269998">
    <property type="component" value="Chromosome"/>
</dbReference>
<evidence type="ECO:0000313" key="2">
    <source>
        <dbReference type="EMBL" id="VDM87813.1"/>
    </source>
</evidence>
<feature type="chain" id="PRO_5019230133" evidence="1">
    <location>
        <begin position="30"/>
        <end position="87"/>
    </location>
</feature>
<organism evidence="2 3">
    <name type="scientific">Mycobacterium basiliense</name>
    <dbReference type="NCBI Taxonomy" id="2094119"/>
    <lineage>
        <taxon>Bacteria</taxon>
        <taxon>Bacillati</taxon>
        <taxon>Actinomycetota</taxon>
        <taxon>Actinomycetes</taxon>
        <taxon>Mycobacteriales</taxon>
        <taxon>Mycobacteriaceae</taxon>
        <taxon>Mycobacterium</taxon>
    </lineage>
</organism>
<dbReference type="EMBL" id="LR130759">
    <property type="protein sequence ID" value="VDM87813.1"/>
    <property type="molecule type" value="Genomic_DNA"/>
</dbReference>
<keyword evidence="3" id="KW-1185">Reference proteome</keyword>
<dbReference type="AlphaFoldDB" id="A0A447GBI9"/>
<dbReference type="OrthoDB" id="4752991at2"/>
<dbReference type="RefSeq" id="WP_158015883.1">
    <property type="nucleotide sequence ID" value="NZ_LR130759.1"/>
</dbReference>
<protein>
    <submittedName>
        <fullName evidence="2">Uncharacterized protein</fullName>
    </submittedName>
</protein>
<accession>A0A447GBI9</accession>
<sequence length="87" mass="9283" precursor="true">MPLRRIAHAASAILIAVTALASGSGIAHADPEDATPPIIDDLLILIQPPLQDPREQHASHPEGVLEGQGRIGMVCQNRNIKCQKMGF</sequence>
<gene>
    <name evidence="2" type="ORF">MB901379_01363</name>
</gene>
<name>A0A447GBI9_9MYCO</name>
<feature type="signal peptide" evidence="1">
    <location>
        <begin position="1"/>
        <end position="29"/>
    </location>
</feature>